<name>A0A317C5F1_9GAMM</name>
<dbReference type="InterPro" id="IPR025202">
    <property type="entry name" value="PLD-like_dom"/>
</dbReference>
<evidence type="ECO:0000313" key="3">
    <source>
        <dbReference type="Proteomes" id="UP000245506"/>
    </source>
</evidence>
<dbReference type="NCBIfam" id="NF038319">
    <property type="entry name" value="DISARM_DrmC_I"/>
    <property type="match status" value="1"/>
</dbReference>
<dbReference type="SMART" id="SM00155">
    <property type="entry name" value="PLDc"/>
    <property type="match status" value="1"/>
</dbReference>
<evidence type="ECO:0000313" key="2">
    <source>
        <dbReference type="EMBL" id="PWQ93499.1"/>
    </source>
</evidence>
<dbReference type="GO" id="GO:0030572">
    <property type="term" value="F:phosphatidyltransferase activity"/>
    <property type="evidence" value="ECO:0007669"/>
    <property type="project" value="UniProtKB-ARBA"/>
</dbReference>
<dbReference type="PANTHER" id="PTHR21248:SF22">
    <property type="entry name" value="PHOSPHOLIPASE D"/>
    <property type="match status" value="1"/>
</dbReference>
<dbReference type="Gene3D" id="3.30.870.10">
    <property type="entry name" value="Endonuclease Chain A"/>
    <property type="match status" value="1"/>
</dbReference>
<dbReference type="RefSeq" id="WP_109825342.1">
    <property type="nucleotide sequence ID" value="NZ_QGKL01000042.1"/>
</dbReference>
<dbReference type="Proteomes" id="UP000245506">
    <property type="component" value="Unassembled WGS sequence"/>
</dbReference>
<feature type="domain" description="PLD phosphodiesterase" evidence="1">
    <location>
        <begin position="192"/>
        <end position="219"/>
    </location>
</feature>
<dbReference type="AlphaFoldDB" id="A0A317C5F1"/>
<sequence>MNKLLDAVYELVIDQHPNKINALASSIKSCSLEDASTLKNFFATEAANKSLIFVLREWSRLGCTSDELAGILKGASHGYLSEKAREQVQLVWTGPDFNQVPIRHSEQILLELINSAHTSLYIISFVLVKVPAVEEAIVRALARDVDVRMLLESEDKDGAGNFQDTIKRLQTEIPELILYIWPRENRETIAGGFARVHAKCVVADQKTAFITSANLTAAALDKNIEMGVHVKGGKIPLTIYQQFLGMIRAREITPYVGDRYSNATTAANKPSATQLTQLSDNLEAGTEKLISFKNSILDVEEQRYFKALGADDDMPKQNSIVLIRFQEQWFIGKYVWSRLQETEVNRVYYLVTLRGFGPKTKIEIEEADWESFFPKAVAVTK</sequence>
<dbReference type="InterPro" id="IPR001736">
    <property type="entry name" value="PLipase_D/transphosphatidylase"/>
</dbReference>
<dbReference type="PANTHER" id="PTHR21248">
    <property type="entry name" value="CARDIOLIPIN SYNTHASE"/>
    <property type="match status" value="1"/>
</dbReference>
<comment type="caution">
    <text evidence="2">The sequence shown here is derived from an EMBL/GenBank/DDBJ whole genome shotgun (WGS) entry which is preliminary data.</text>
</comment>
<accession>A0A317C5F1</accession>
<dbReference type="CDD" id="cd09132">
    <property type="entry name" value="PLDc_unchar4"/>
    <property type="match status" value="1"/>
</dbReference>
<gene>
    <name evidence="2" type="ORF">DKT75_17920</name>
</gene>
<keyword evidence="3" id="KW-1185">Reference proteome</keyword>
<dbReference type="EMBL" id="QGKL01000042">
    <property type="protein sequence ID" value="PWQ93499.1"/>
    <property type="molecule type" value="Genomic_DNA"/>
</dbReference>
<reference evidence="2 3" key="1">
    <citation type="submission" date="2018-05" db="EMBL/GenBank/DDBJ databases">
        <title>Leucothrix arctica sp. nov., isolated from Arctic seawater.</title>
        <authorList>
            <person name="Choi A."/>
            <person name="Baek K."/>
        </authorList>
    </citation>
    <scope>NUCLEOTIDE SEQUENCE [LARGE SCALE GENOMIC DNA]</scope>
    <source>
        <strain evidence="2 3">IMCC9719</strain>
    </source>
</reference>
<dbReference type="Pfam" id="PF13091">
    <property type="entry name" value="PLDc_2"/>
    <property type="match status" value="1"/>
</dbReference>
<evidence type="ECO:0000259" key="1">
    <source>
        <dbReference type="PROSITE" id="PS50035"/>
    </source>
</evidence>
<organism evidence="2 3">
    <name type="scientific">Leucothrix arctica</name>
    <dbReference type="NCBI Taxonomy" id="1481894"/>
    <lineage>
        <taxon>Bacteria</taxon>
        <taxon>Pseudomonadati</taxon>
        <taxon>Pseudomonadota</taxon>
        <taxon>Gammaproteobacteria</taxon>
        <taxon>Thiotrichales</taxon>
        <taxon>Thiotrichaceae</taxon>
        <taxon>Leucothrix</taxon>
    </lineage>
</organism>
<protein>
    <submittedName>
        <fullName evidence="2">Phospholipase</fullName>
    </submittedName>
</protein>
<dbReference type="OrthoDB" id="9762009at2"/>
<dbReference type="InterPro" id="IPR047955">
    <property type="entry name" value="DrmC-like"/>
</dbReference>
<dbReference type="GO" id="GO:0032049">
    <property type="term" value="P:cardiolipin biosynthetic process"/>
    <property type="evidence" value="ECO:0007669"/>
    <property type="project" value="UniProtKB-ARBA"/>
</dbReference>
<dbReference type="PROSITE" id="PS50035">
    <property type="entry name" value="PLD"/>
    <property type="match status" value="1"/>
</dbReference>
<proteinExistence type="predicted"/>
<dbReference type="SUPFAM" id="SSF56024">
    <property type="entry name" value="Phospholipase D/nuclease"/>
    <property type="match status" value="1"/>
</dbReference>